<reference evidence="2" key="1">
    <citation type="submission" date="2016-10" db="EMBL/GenBank/DDBJ databases">
        <authorList>
            <person name="Varghese N."/>
            <person name="Submissions S."/>
        </authorList>
    </citation>
    <scope>NUCLEOTIDE SEQUENCE [LARGE SCALE GENOMIC DNA]</scope>
    <source>
        <strain evidence="2">XBD2006</strain>
    </source>
</reference>
<evidence type="ECO:0000313" key="2">
    <source>
        <dbReference type="Proteomes" id="UP000183047"/>
    </source>
</evidence>
<name>A0A1G5BCF2_9FIRM</name>
<dbReference type="OrthoDB" id="1824311at2"/>
<dbReference type="Proteomes" id="UP000183047">
    <property type="component" value="Unassembled WGS sequence"/>
</dbReference>
<dbReference type="PROSITE" id="PS51257">
    <property type="entry name" value="PROKAR_LIPOPROTEIN"/>
    <property type="match status" value="1"/>
</dbReference>
<evidence type="ECO:0000313" key="1">
    <source>
        <dbReference type="EMBL" id="SCX87799.1"/>
    </source>
</evidence>
<proteinExistence type="predicted"/>
<sequence length="64" mass="7291">MPRSDAKRRADNKYNLAHYTVLGCKMKIPEAEAFKKACKDAGTTPNAVFREAAEKFMKDLERDI</sequence>
<dbReference type="AlphaFoldDB" id="A0A1G5BCF2"/>
<organism evidence="1 2">
    <name type="scientific">Butyrivibrio hungatei</name>
    <dbReference type="NCBI Taxonomy" id="185008"/>
    <lineage>
        <taxon>Bacteria</taxon>
        <taxon>Bacillati</taxon>
        <taxon>Bacillota</taxon>
        <taxon>Clostridia</taxon>
        <taxon>Lachnospirales</taxon>
        <taxon>Lachnospiraceae</taxon>
        <taxon>Butyrivibrio</taxon>
    </lineage>
</organism>
<protein>
    <recommendedName>
        <fullName evidence="3">Ribbon-helix-helix protein CopG domain-containing protein</fullName>
    </recommendedName>
</protein>
<accession>A0A1G5BCF2</accession>
<evidence type="ECO:0008006" key="3">
    <source>
        <dbReference type="Google" id="ProtNLM"/>
    </source>
</evidence>
<dbReference type="RefSeq" id="WP_026668456.1">
    <property type="nucleotide sequence ID" value="NZ_FMUR01000004.1"/>
</dbReference>
<dbReference type="EMBL" id="FMUR01000004">
    <property type="protein sequence ID" value="SCX87799.1"/>
    <property type="molecule type" value="Genomic_DNA"/>
</dbReference>
<keyword evidence="2" id="KW-1185">Reference proteome</keyword>
<gene>
    <name evidence="1" type="ORF">SAMN02910451_00651</name>
</gene>